<dbReference type="EMBL" id="CYXT01000014">
    <property type="protein sequence ID" value="CUM99754.1"/>
    <property type="molecule type" value="Genomic_DNA"/>
</dbReference>
<sequence length="93" mass="11299">MDANKTEILSEIMRFCKSNNMTSYYELQAYVYDHDKDDWLDIMNNRSSRTPLRHYLQSLHRMSKKPYKLTMCEAMEDVDAAKERYQKRHAELR</sequence>
<accession>A0A173TAJ7</accession>
<dbReference type="AlphaFoldDB" id="A0A173TAJ7"/>
<evidence type="ECO:0000313" key="2">
    <source>
        <dbReference type="Proteomes" id="UP000095598"/>
    </source>
</evidence>
<name>A0A173TAJ7_ANAHA</name>
<organism evidence="1 2">
    <name type="scientific">Anaerostipes hadrus</name>
    <dbReference type="NCBI Taxonomy" id="649756"/>
    <lineage>
        <taxon>Bacteria</taxon>
        <taxon>Bacillati</taxon>
        <taxon>Bacillota</taxon>
        <taxon>Clostridia</taxon>
        <taxon>Lachnospirales</taxon>
        <taxon>Lachnospiraceae</taxon>
        <taxon>Anaerostipes</taxon>
    </lineage>
</organism>
<reference evidence="1 2" key="1">
    <citation type="submission" date="2015-09" db="EMBL/GenBank/DDBJ databases">
        <authorList>
            <consortium name="Pathogen Informatics"/>
        </authorList>
    </citation>
    <scope>NUCLEOTIDE SEQUENCE [LARGE SCALE GENOMIC DNA]</scope>
    <source>
        <strain evidence="1 2">2789STDY5608868</strain>
    </source>
</reference>
<evidence type="ECO:0000313" key="1">
    <source>
        <dbReference type="EMBL" id="CUM99754.1"/>
    </source>
</evidence>
<dbReference type="Proteomes" id="UP000095598">
    <property type="component" value="Unassembled WGS sequence"/>
</dbReference>
<proteinExistence type="predicted"/>
<protein>
    <submittedName>
        <fullName evidence="1">Uncharacterized protein</fullName>
    </submittedName>
</protein>
<dbReference type="RefSeq" id="WP_044924756.1">
    <property type="nucleotide sequence ID" value="NZ_CYXT01000014.1"/>
</dbReference>
<gene>
    <name evidence="1" type="ORF">ERS852425_01947</name>
</gene>